<reference evidence="2" key="1">
    <citation type="journal article" date="2022" name="Mol. Ecol. Resour.">
        <title>The genomes of chicory, endive, great burdock and yacon provide insights into Asteraceae palaeo-polyploidization history and plant inulin production.</title>
        <authorList>
            <person name="Fan W."/>
            <person name="Wang S."/>
            <person name="Wang H."/>
            <person name="Wang A."/>
            <person name="Jiang F."/>
            <person name="Liu H."/>
            <person name="Zhao H."/>
            <person name="Xu D."/>
            <person name="Zhang Y."/>
        </authorList>
    </citation>
    <scope>NUCLEOTIDE SEQUENCE [LARGE SCALE GENOMIC DNA]</scope>
    <source>
        <strain evidence="2">cv. Punajuju</strain>
    </source>
</reference>
<dbReference type="Proteomes" id="UP001055811">
    <property type="component" value="Linkage Group LG06"/>
</dbReference>
<accession>A0ACB9BM11</accession>
<organism evidence="1 2">
    <name type="scientific">Cichorium intybus</name>
    <name type="common">Chicory</name>
    <dbReference type="NCBI Taxonomy" id="13427"/>
    <lineage>
        <taxon>Eukaryota</taxon>
        <taxon>Viridiplantae</taxon>
        <taxon>Streptophyta</taxon>
        <taxon>Embryophyta</taxon>
        <taxon>Tracheophyta</taxon>
        <taxon>Spermatophyta</taxon>
        <taxon>Magnoliopsida</taxon>
        <taxon>eudicotyledons</taxon>
        <taxon>Gunneridae</taxon>
        <taxon>Pentapetalae</taxon>
        <taxon>asterids</taxon>
        <taxon>campanulids</taxon>
        <taxon>Asterales</taxon>
        <taxon>Asteraceae</taxon>
        <taxon>Cichorioideae</taxon>
        <taxon>Cichorieae</taxon>
        <taxon>Cichoriinae</taxon>
        <taxon>Cichorium</taxon>
    </lineage>
</organism>
<comment type="caution">
    <text evidence="1">The sequence shown here is derived from an EMBL/GenBank/DDBJ whole genome shotgun (WGS) entry which is preliminary data.</text>
</comment>
<gene>
    <name evidence="1" type="ORF">L2E82_34211</name>
</gene>
<protein>
    <submittedName>
        <fullName evidence="1">Uncharacterized protein</fullName>
    </submittedName>
</protein>
<evidence type="ECO:0000313" key="2">
    <source>
        <dbReference type="Proteomes" id="UP001055811"/>
    </source>
</evidence>
<name>A0ACB9BM11_CICIN</name>
<proteinExistence type="predicted"/>
<reference evidence="1 2" key="2">
    <citation type="journal article" date="2022" name="Mol. Ecol. Resour.">
        <title>The genomes of chicory, endive, great burdock and yacon provide insights into Asteraceae paleo-polyploidization history and plant inulin production.</title>
        <authorList>
            <person name="Fan W."/>
            <person name="Wang S."/>
            <person name="Wang H."/>
            <person name="Wang A."/>
            <person name="Jiang F."/>
            <person name="Liu H."/>
            <person name="Zhao H."/>
            <person name="Xu D."/>
            <person name="Zhang Y."/>
        </authorList>
    </citation>
    <scope>NUCLEOTIDE SEQUENCE [LARGE SCALE GENOMIC DNA]</scope>
    <source>
        <strain evidence="2">cv. Punajuju</strain>
        <tissue evidence="1">Leaves</tissue>
    </source>
</reference>
<evidence type="ECO:0000313" key="1">
    <source>
        <dbReference type="EMBL" id="KAI3722963.1"/>
    </source>
</evidence>
<dbReference type="EMBL" id="CM042014">
    <property type="protein sequence ID" value="KAI3722963.1"/>
    <property type="molecule type" value="Genomic_DNA"/>
</dbReference>
<sequence length="76" mass="9018">MDKNRGTWKTLPRQGEIDNVHYIMSLRMPLRPNSEYCIFVKKQTYQSGQCLRKVFDSISLQISEIINVYISDYTQQ</sequence>
<keyword evidence="2" id="KW-1185">Reference proteome</keyword>